<organism evidence="2 3">
    <name type="scientific">Nocardiopsis exhalans</name>
    <dbReference type="NCBI Taxonomy" id="163604"/>
    <lineage>
        <taxon>Bacteria</taxon>
        <taxon>Bacillati</taxon>
        <taxon>Actinomycetota</taxon>
        <taxon>Actinomycetes</taxon>
        <taxon>Streptosporangiales</taxon>
        <taxon>Nocardiopsidaceae</taxon>
        <taxon>Nocardiopsis</taxon>
    </lineage>
</organism>
<gene>
    <name evidence="2" type="ORF">NE857_31505</name>
</gene>
<evidence type="ECO:0000313" key="2">
    <source>
        <dbReference type="EMBL" id="USY19706.1"/>
    </source>
</evidence>
<dbReference type="Proteomes" id="UP001055940">
    <property type="component" value="Chromosome"/>
</dbReference>
<accession>A0ABY5D9C6</accession>
<feature type="region of interest" description="Disordered" evidence="1">
    <location>
        <begin position="50"/>
        <end position="70"/>
    </location>
</feature>
<reference evidence="2" key="1">
    <citation type="submission" date="2022-06" db="EMBL/GenBank/DDBJ databases">
        <authorList>
            <person name="Ping M."/>
        </authorList>
    </citation>
    <scope>NUCLEOTIDE SEQUENCE</scope>
    <source>
        <strain evidence="2">JCM11759T</strain>
    </source>
</reference>
<evidence type="ECO:0000313" key="3">
    <source>
        <dbReference type="Proteomes" id="UP001055940"/>
    </source>
</evidence>
<proteinExistence type="predicted"/>
<name>A0ABY5D9C6_9ACTN</name>
<evidence type="ECO:0000256" key="1">
    <source>
        <dbReference type="SAM" id="MobiDB-lite"/>
    </source>
</evidence>
<keyword evidence="3" id="KW-1185">Reference proteome</keyword>
<protein>
    <submittedName>
        <fullName evidence="2">Uncharacterized protein</fullName>
    </submittedName>
</protein>
<dbReference type="RefSeq" id="WP_254418898.1">
    <property type="nucleotide sequence ID" value="NZ_CP099837.1"/>
</dbReference>
<sequence>MTAYPCDLCDRPSGDDARVCTTCTGQATTALNTVADWLADDLVTATAKQTALGGGRGGGKPTKASEAPMPIDPRASEAAAILRNTLSTWVRALHAEIRVDIIGPACRACRHRSCTALRATRLPADTIGAMAAWLTPLLLQARHLSFAAELVDEITAAVAQALRAVDRPIRYVPLPDTCRMMTLDGQTPRRCGGALRAVIAPGLPIDRQVRCEVSRDHTSTVEAEQQARRRAARVARRLART</sequence>
<dbReference type="EMBL" id="CP099837">
    <property type="protein sequence ID" value="USY19706.1"/>
    <property type="molecule type" value="Genomic_DNA"/>
</dbReference>